<dbReference type="PANTHER" id="PTHR31517:SF48">
    <property type="entry name" value="PEROXIDASE 16-RELATED"/>
    <property type="match status" value="1"/>
</dbReference>
<feature type="binding site" evidence="9">
    <location>
        <position position="90"/>
    </location>
    <ligand>
        <name>Ca(2+)</name>
        <dbReference type="ChEBI" id="CHEBI:29108"/>
        <label>2</label>
    </ligand>
</feature>
<dbReference type="InterPro" id="IPR002016">
    <property type="entry name" value="Haem_peroxidase"/>
</dbReference>
<dbReference type="InterPro" id="IPR010255">
    <property type="entry name" value="Haem_peroxidase_sf"/>
</dbReference>
<evidence type="ECO:0000256" key="7">
    <source>
        <dbReference type="ARBA" id="ARBA00023002"/>
    </source>
</evidence>
<keyword evidence="6 9" id="KW-0479">Metal-binding</keyword>
<evidence type="ECO:0000256" key="6">
    <source>
        <dbReference type="ARBA" id="ARBA00022723"/>
    </source>
</evidence>
<reference evidence="14" key="2">
    <citation type="journal article" date="2024" name="Plant">
        <title>Genomic evolution and insights into agronomic trait innovations of Sesamum species.</title>
        <authorList>
            <person name="Miao H."/>
            <person name="Wang L."/>
            <person name="Qu L."/>
            <person name="Liu H."/>
            <person name="Sun Y."/>
            <person name="Le M."/>
            <person name="Wang Q."/>
            <person name="Wei S."/>
            <person name="Zheng Y."/>
            <person name="Lin W."/>
            <person name="Duan Y."/>
            <person name="Cao H."/>
            <person name="Xiong S."/>
            <person name="Wang X."/>
            <person name="Wei L."/>
            <person name="Li C."/>
            <person name="Ma Q."/>
            <person name="Ju M."/>
            <person name="Zhao R."/>
            <person name="Li G."/>
            <person name="Mu C."/>
            <person name="Tian Q."/>
            <person name="Mei H."/>
            <person name="Zhang T."/>
            <person name="Gao T."/>
            <person name="Zhang H."/>
        </authorList>
    </citation>
    <scope>NUCLEOTIDE SEQUENCE</scope>
    <source>
        <strain evidence="14">G01</strain>
    </source>
</reference>
<feature type="domain" description="Plant heme peroxidase family profile" evidence="13">
    <location>
        <begin position="26"/>
        <end position="185"/>
    </location>
</feature>
<evidence type="ECO:0000313" key="14">
    <source>
        <dbReference type="EMBL" id="KAL0334024.1"/>
    </source>
</evidence>
<comment type="cofactor">
    <cofactor evidence="2">
        <name>heme b</name>
        <dbReference type="ChEBI" id="CHEBI:60344"/>
    </cofactor>
</comment>
<reference evidence="14" key="1">
    <citation type="submission" date="2020-06" db="EMBL/GenBank/DDBJ databases">
        <authorList>
            <person name="Li T."/>
            <person name="Hu X."/>
            <person name="Zhang T."/>
            <person name="Song X."/>
            <person name="Zhang H."/>
            <person name="Dai N."/>
            <person name="Sheng W."/>
            <person name="Hou X."/>
            <person name="Wei L."/>
        </authorList>
    </citation>
    <scope>NUCLEOTIDE SEQUENCE</scope>
    <source>
        <strain evidence="14">G01</strain>
        <tissue evidence="14">Leaf</tissue>
    </source>
</reference>
<comment type="catalytic activity">
    <reaction evidence="1">
        <text>2 a phenolic donor + H2O2 = 2 a phenolic radical donor + 2 H2O</text>
        <dbReference type="Rhea" id="RHEA:56136"/>
        <dbReference type="ChEBI" id="CHEBI:15377"/>
        <dbReference type="ChEBI" id="CHEBI:16240"/>
        <dbReference type="ChEBI" id="CHEBI:139520"/>
        <dbReference type="ChEBI" id="CHEBI:139521"/>
        <dbReference type="EC" id="1.11.1.7"/>
    </reaction>
</comment>
<protein>
    <recommendedName>
        <fullName evidence="3">peroxidase</fullName>
        <ecNumber evidence="3">1.11.1.7</ecNumber>
    </recommendedName>
</protein>
<evidence type="ECO:0000256" key="4">
    <source>
        <dbReference type="ARBA" id="ARBA00022559"/>
    </source>
</evidence>
<evidence type="ECO:0000256" key="12">
    <source>
        <dbReference type="SAM" id="MobiDB-lite"/>
    </source>
</evidence>
<dbReference type="Pfam" id="PF00141">
    <property type="entry name" value="peroxidase"/>
    <property type="match status" value="1"/>
</dbReference>
<organism evidence="14">
    <name type="scientific">Sesamum angustifolium</name>
    <dbReference type="NCBI Taxonomy" id="2727405"/>
    <lineage>
        <taxon>Eukaryota</taxon>
        <taxon>Viridiplantae</taxon>
        <taxon>Streptophyta</taxon>
        <taxon>Embryophyta</taxon>
        <taxon>Tracheophyta</taxon>
        <taxon>Spermatophyta</taxon>
        <taxon>Magnoliopsida</taxon>
        <taxon>eudicotyledons</taxon>
        <taxon>Gunneridae</taxon>
        <taxon>Pentapetalae</taxon>
        <taxon>asterids</taxon>
        <taxon>lamiids</taxon>
        <taxon>Lamiales</taxon>
        <taxon>Pedaliaceae</taxon>
        <taxon>Sesamum</taxon>
    </lineage>
</organism>
<keyword evidence="4 14" id="KW-0575">Peroxidase</keyword>
<dbReference type="GO" id="GO:0006979">
    <property type="term" value="P:response to oxidative stress"/>
    <property type="evidence" value="ECO:0007669"/>
    <property type="project" value="InterPro"/>
</dbReference>
<dbReference type="GO" id="GO:0046872">
    <property type="term" value="F:metal ion binding"/>
    <property type="evidence" value="ECO:0007669"/>
    <property type="project" value="UniProtKB-KW"/>
</dbReference>
<comment type="caution">
    <text evidence="14">The sequence shown here is derived from an EMBL/GenBank/DDBJ whole genome shotgun (WGS) entry which is preliminary data.</text>
</comment>
<feature type="disulfide bond" evidence="10">
    <location>
        <begin position="27"/>
        <end position="59"/>
    </location>
</feature>
<dbReference type="AlphaFoldDB" id="A0AAW2MRN7"/>
<dbReference type="PROSITE" id="PS50873">
    <property type="entry name" value="PEROXIDASE_4"/>
    <property type="match status" value="1"/>
</dbReference>
<dbReference type="InterPro" id="IPR000823">
    <property type="entry name" value="Peroxidase_pln"/>
</dbReference>
<keyword evidence="9" id="KW-0106">Calcium</keyword>
<dbReference type="Gene3D" id="1.10.420.10">
    <property type="entry name" value="Peroxidase, domain 2"/>
    <property type="match status" value="1"/>
</dbReference>
<dbReference type="GO" id="GO:0020037">
    <property type="term" value="F:heme binding"/>
    <property type="evidence" value="ECO:0007669"/>
    <property type="project" value="InterPro"/>
</dbReference>
<evidence type="ECO:0000256" key="5">
    <source>
        <dbReference type="ARBA" id="ARBA00022617"/>
    </source>
</evidence>
<dbReference type="SUPFAM" id="SSF48113">
    <property type="entry name" value="Heme-dependent peroxidases"/>
    <property type="match status" value="1"/>
</dbReference>
<dbReference type="PANTHER" id="PTHR31517">
    <property type="match status" value="1"/>
</dbReference>
<keyword evidence="5" id="KW-0349">Heme</keyword>
<proteinExistence type="inferred from homology"/>
<name>A0AAW2MRN7_9LAMI</name>
<sequence length="185" mass="20517">MPRSCVLCRHCCSGCKRKCSPARTVHCKFFNHRLYNFSGTNGPDPSIDPEFLQLLKLKCNSRRNSLPLTSSASPSFSTLPSSQDPGMRMDYEGPRIGFGTLYCRSLLQGKGTETETGVRAYASDASLFADQQLTSGTETETWVRAYASDASLFQRDFGLAMIKLSNLQVLTSPRGQVRLNCRKVN</sequence>
<dbReference type="GO" id="GO:0140825">
    <property type="term" value="F:lactoperoxidase activity"/>
    <property type="evidence" value="ECO:0007669"/>
    <property type="project" value="UniProtKB-EC"/>
</dbReference>
<dbReference type="EC" id="1.11.1.7" evidence="3"/>
<accession>A0AAW2MRN7</accession>
<feature type="compositionally biased region" description="Low complexity" evidence="12">
    <location>
        <begin position="66"/>
        <end position="82"/>
    </location>
</feature>
<feature type="region of interest" description="Disordered" evidence="12">
    <location>
        <begin position="66"/>
        <end position="86"/>
    </location>
</feature>
<evidence type="ECO:0000256" key="10">
    <source>
        <dbReference type="PIRSR" id="PIRSR600823-5"/>
    </source>
</evidence>
<keyword evidence="7" id="KW-0560">Oxidoreductase</keyword>
<keyword evidence="10" id="KW-1015">Disulfide bond</keyword>
<evidence type="ECO:0000256" key="1">
    <source>
        <dbReference type="ARBA" id="ARBA00000189"/>
    </source>
</evidence>
<dbReference type="EMBL" id="JACGWK010000009">
    <property type="protein sequence ID" value="KAL0334024.1"/>
    <property type="molecule type" value="Genomic_DNA"/>
</dbReference>
<keyword evidence="8" id="KW-0408">Iron</keyword>
<evidence type="ECO:0000256" key="8">
    <source>
        <dbReference type="ARBA" id="ARBA00023004"/>
    </source>
</evidence>
<evidence type="ECO:0000256" key="3">
    <source>
        <dbReference type="ARBA" id="ARBA00012313"/>
    </source>
</evidence>
<evidence type="ECO:0000256" key="11">
    <source>
        <dbReference type="RuleBase" id="RU004241"/>
    </source>
</evidence>
<evidence type="ECO:0000256" key="2">
    <source>
        <dbReference type="ARBA" id="ARBA00001970"/>
    </source>
</evidence>
<evidence type="ECO:0000256" key="9">
    <source>
        <dbReference type="PIRSR" id="PIRSR600823-3"/>
    </source>
</evidence>
<gene>
    <name evidence="14" type="ORF">Sangu_1558600</name>
</gene>
<evidence type="ECO:0000259" key="13">
    <source>
        <dbReference type="PROSITE" id="PS50873"/>
    </source>
</evidence>
<comment type="cofactor">
    <cofactor evidence="9">
        <name>Ca(2+)</name>
        <dbReference type="ChEBI" id="CHEBI:29108"/>
    </cofactor>
    <text evidence="9">Binds 2 calcium ions per subunit.</text>
</comment>
<comment type="similarity">
    <text evidence="11">Belongs to the peroxidase family.</text>
</comment>